<dbReference type="EMBL" id="LN856998">
    <property type="protein sequence ID" value="CRZ25249.1"/>
    <property type="molecule type" value="Genomic_DNA"/>
</dbReference>
<reference evidence="1" key="2">
    <citation type="submission" date="2012-12" db="EMBL/GenBank/DDBJ databases">
        <authorList>
            <person name="Gao Y.W."/>
            <person name="Fan S.T."/>
            <person name="Sun H.T."/>
            <person name="Wang Z."/>
            <person name="Gao X.L."/>
            <person name="Li Y.G."/>
            <person name="Wang T.C."/>
            <person name="Zhang K."/>
            <person name="Xu W.W."/>
            <person name="Yu Z.J."/>
            <person name="Xia X.Z."/>
        </authorList>
    </citation>
    <scope>NUCLEOTIDE SEQUENCE</scope>
    <source>
        <strain evidence="1">FR3</strain>
    </source>
</reference>
<organism evidence="1">
    <name type="scientific">Brugia malayi</name>
    <name type="common">Filarial nematode worm</name>
    <dbReference type="NCBI Taxonomy" id="6279"/>
    <lineage>
        <taxon>Eukaryota</taxon>
        <taxon>Metazoa</taxon>
        <taxon>Ecdysozoa</taxon>
        <taxon>Nematoda</taxon>
        <taxon>Chromadorea</taxon>
        <taxon>Rhabditida</taxon>
        <taxon>Spirurina</taxon>
        <taxon>Spiruromorpha</taxon>
        <taxon>Filarioidea</taxon>
        <taxon>Onchocercidae</taxon>
        <taxon>Brugia</taxon>
    </lineage>
</organism>
<accession>A0A0H5SA83</accession>
<gene>
    <name evidence="1" type="ORF">Bm10566</name>
    <name evidence="1" type="ORF">BM_Bm10566</name>
</gene>
<name>A0A0H5SA83_BRUMA</name>
<reference evidence="1" key="1">
    <citation type="journal article" date="2007" name="Science">
        <title>Draft genome of the filarial nematode parasite Brugia malayi.</title>
        <authorList>
            <person name="Ghedin E."/>
            <person name="Wang S."/>
            <person name="Spiro D."/>
            <person name="Caler E."/>
            <person name="Zhao Q."/>
            <person name="Crabtree J."/>
            <person name="Allen J.E."/>
            <person name="Delcher A.L."/>
            <person name="Guiliano D.B."/>
            <person name="Miranda-Saavedra D."/>
            <person name="Angiuoli S.V."/>
            <person name="Creasy T."/>
            <person name="Amedeo P."/>
            <person name="Haas B."/>
            <person name="El-Sayed N.M."/>
            <person name="Wortman J.R."/>
            <person name="Feldblyum T."/>
            <person name="Tallon L."/>
            <person name="Schatz M."/>
            <person name="Shumway M."/>
            <person name="Koo H."/>
            <person name="Salzberg S.L."/>
            <person name="Schobel S."/>
            <person name="Pertea M."/>
            <person name="Pop M."/>
            <person name="White O."/>
            <person name="Barton G.J."/>
            <person name="Carlow C.K."/>
            <person name="Crawford M.J."/>
            <person name="Daub J."/>
            <person name="Dimmic M.W."/>
            <person name="Estes C.F."/>
            <person name="Foster J.M."/>
            <person name="Ganatra M."/>
            <person name="Gregory W.F."/>
            <person name="Johnson N.M."/>
            <person name="Jin J."/>
            <person name="Komuniecki R."/>
            <person name="Korf I."/>
            <person name="Kumar S."/>
            <person name="Laney S."/>
            <person name="Li B.W."/>
            <person name="Li W."/>
            <person name="Lindblom T.H."/>
            <person name="Lustigman S."/>
            <person name="Ma D."/>
            <person name="Maina C.V."/>
            <person name="Martin D.M."/>
            <person name="McCarter J.P."/>
            <person name="McReynolds L."/>
            <person name="Mitreva M."/>
            <person name="Nutman T.B."/>
            <person name="Parkinson J."/>
            <person name="Peregrin-Alvarez J.M."/>
            <person name="Poole C."/>
            <person name="Ren Q."/>
            <person name="Saunders L."/>
            <person name="Sluder A.E."/>
            <person name="Smith K."/>
            <person name="Stanke M."/>
            <person name="Unnasch T.R."/>
            <person name="Ware J."/>
            <person name="Wei A.D."/>
            <person name="Weil G."/>
            <person name="Williams D.J."/>
            <person name="Zhang Y."/>
            <person name="Williams S.A."/>
            <person name="Fraser-Liggett C."/>
            <person name="Slatko B."/>
            <person name="Blaxter M.L."/>
            <person name="Scott A.L."/>
        </authorList>
    </citation>
    <scope>NUCLEOTIDE SEQUENCE</scope>
    <source>
        <strain evidence="1">FR3</strain>
    </source>
</reference>
<dbReference type="OMA" id="CHITSIN"/>
<protein>
    <submittedName>
        <fullName evidence="1">Bm10566</fullName>
    </submittedName>
</protein>
<proteinExistence type="predicted"/>
<evidence type="ECO:0000313" key="1">
    <source>
        <dbReference type="EMBL" id="CRZ25249.1"/>
    </source>
</evidence>
<dbReference type="AlphaFoldDB" id="A0A0H5SA83"/>
<sequence length="165" mass="18132">MFEYPTAGKSIYLSFLALNLSESISMADLAEAVVRGDILVDEIDVIEAVEKGRLSASDGARFSAILEEYSKSHKKLSDPCGKLESAQNTLETTRWDKVLVDEVDFIDALKIGRVSKDDSHIASINKEVLKDSTGDTEEAKISFHDEILTDDEKMSDASSSIDILI</sequence>